<evidence type="ECO:0000313" key="2">
    <source>
        <dbReference type="EMBL" id="TWX67662.1"/>
    </source>
</evidence>
<dbReference type="Gene3D" id="3.40.50.150">
    <property type="entry name" value="Vaccinia Virus protein VP39"/>
    <property type="match status" value="1"/>
</dbReference>
<evidence type="ECO:0000313" key="4">
    <source>
        <dbReference type="Proteomes" id="UP000321917"/>
    </source>
</evidence>
<accession>A0A5C6QGK4</accession>
<dbReference type="RefSeq" id="WP_146798841.1">
    <property type="nucleotide sequence ID" value="NZ_VOLP01000007.1"/>
</dbReference>
<dbReference type="EMBL" id="VOLR01000006">
    <property type="protein sequence ID" value="TWX61291.1"/>
    <property type="molecule type" value="Genomic_DNA"/>
</dbReference>
<proteinExistence type="predicted"/>
<reference evidence="2 4" key="1">
    <citation type="submission" date="2019-07" db="EMBL/GenBank/DDBJ databases">
        <title>Genomes of sea-ice associated Colwellia species.</title>
        <authorList>
            <person name="Bowman J.P."/>
        </authorList>
    </citation>
    <scope>NUCLEOTIDE SEQUENCE [LARGE SCALE GENOMIC DNA]</scope>
    <source>
        <strain evidence="1 3">ACAM 607</strain>
        <strain evidence="2 4">IC036</strain>
    </source>
</reference>
<comment type="caution">
    <text evidence="2">The sequence shown here is derived from an EMBL/GenBank/DDBJ whole genome shotgun (WGS) entry which is preliminary data.</text>
</comment>
<dbReference type="SUPFAM" id="SSF53335">
    <property type="entry name" value="S-adenosyl-L-methionine-dependent methyltransferases"/>
    <property type="match status" value="1"/>
</dbReference>
<dbReference type="Proteomes" id="UP000321917">
    <property type="component" value="Unassembled WGS sequence"/>
</dbReference>
<gene>
    <name evidence="1" type="ORF">ESZ26_06010</name>
    <name evidence="2" type="ORF">ESZ27_08030</name>
</gene>
<dbReference type="EMBL" id="VOLQ01000012">
    <property type="protein sequence ID" value="TWX67662.1"/>
    <property type="molecule type" value="Genomic_DNA"/>
</dbReference>
<dbReference type="AlphaFoldDB" id="A0A5C6QGK4"/>
<evidence type="ECO:0000313" key="3">
    <source>
        <dbReference type="Proteomes" id="UP000321525"/>
    </source>
</evidence>
<organism evidence="2 4">
    <name type="scientific">Colwellia hornerae</name>
    <dbReference type="NCBI Taxonomy" id="89402"/>
    <lineage>
        <taxon>Bacteria</taxon>
        <taxon>Pseudomonadati</taxon>
        <taxon>Pseudomonadota</taxon>
        <taxon>Gammaproteobacteria</taxon>
        <taxon>Alteromonadales</taxon>
        <taxon>Colwelliaceae</taxon>
        <taxon>Colwellia</taxon>
    </lineage>
</organism>
<evidence type="ECO:0000313" key="1">
    <source>
        <dbReference type="EMBL" id="TWX61291.1"/>
    </source>
</evidence>
<dbReference type="OrthoDB" id="5763385at2"/>
<protein>
    <recommendedName>
        <fullName evidence="5">Methyltransferase domain-containing protein</fullName>
    </recommendedName>
</protein>
<sequence length="250" mass="29294">MKLVKNIQQGQLSYYTQNDDSISVSENQHYRWLAFDNVVQSMMLKRTPSQLTFPHQISLLSPLLFFRPKKVVEFGLGGGNLARFLLHYLPDLTLDTVEYSQEVIECFEQFFNPQATKVNLHHCSALDWLHHHKKMKPDWFICDIYHKNQSINDSLILTKNILKKVGEQAVLSLNLPSPSNEEINYFLAELKVLAPTKQLVYFHIPHYLNVIIHLLPCDMLVQPEESLIANTALPARIFKRWRKYWRHGMH</sequence>
<evidence type="ECO:0008006" key="5">
    <source>
        <dbReference type="Google" id="ProtNLM"/>
    </source>
</evidence>
<keyword evidence="3" id="KW-1185">Reference proteome</keyword>
<dbReference type="InterPro" id="IPR029063">
    <property type="entry name" value="SAM-dependent_MTases_sf"/>
</dbReference>
<dbReference type="Proteomes" id="UP000321525">
    <property type="component" value="Unassembled WGS sequence"/>
</dbReference>
<name>A0A5C6QGK4_9GAMM</name>